<evidence type="ECO:0000313" key="2">
    <source>
        <dbReference type="Proteomes" id="UP001331691"/>
    </source>
</evidence>
<reference evidence="1 2" key="1">
    <citation type="submission" date="2023-10" db="EMBL/GenBank/DDBJ databases">
        <title>Wastewater isolates of ESBL- and carbapenemase-producing Gram-negative bacteria from New Zealand.</title>
        <authorList>
            <person name="Straub C."/>
            <person name="Weaver L."/>
            <person name="Cornelius A."/>
            <person name="Mcgill E."/>
            <person name="Dyet K."/>
            <person name="White L."/>
            <person name="Pattis I."/>
        </authorList>
    </citation>
    <scope>NUCLEOTIDE SEQUENCE [LARGE SCALE GENOMIC DNA]</scope>
    <source>
        <strain evidence="1 2">ESBL09</strain>
    </source>
</reference>
<organism evidence="1 2">
    <name type="scientific">Kluyvera ascorbata</name>
    <dbReference type="NCBI Taxonomy" id="51288"/>
    <lineage>
        <taxon>Bacteria</taxon>
        <taxon>Pseudomonadati</taxon>
        <taxon>Pseudomonadota</taxon>
        <taxon>Gammaproteobacteria</taxon>
        <taxon>Enterobacterales</taxon>
        <taxon>Enterobacteriaceae</taxon>
        <taxon>Kluyvera</taxon>
    </lineage>
</organism>
<accession>A0AB35XEQ9</accession>
<dbReference type="AlphaFoldDB" id="A0AB35XEQ9"/>
<gene>
    <name evidence="1" type="ORF">V4836_21355</name>
</gene>
<keyword evidence="2" id="KW-1185">Reference proteome</keyword>
<sequence>MLFSTYHQRFKLGSKPAAHIEALTQLRDTELLENMPESLSRLADAVIAKLEELPE</sequence>
<dbReference type="EMBL" id="JAZKKV010000001">
    <property type="protein sequence ID" value="MEE9656630.1"/>
    <property type="molecule type" value="Genomic_DNA"/>
</dbReference>
<proteinExistence type="predicted"/>
<name>A0AB35XEQ9_9ENTR</name>
<evidence type="ECO:0000313" key="1">
    <source>
        <dbReference type="EMBL" id="MEE9656630.1"/>
    </source>
</evidence>
<protein>
    <submittedName>
        <fullName evidence="1">Uncharacterized protein</fullName>
    </submittedName>
</protein>
<comment type="caution">
    <text evidence="1">The sequence shown here is derived from an EMBL/GenBank/DDBJ whole genome shotgun (WGS) entry which is preliminary data.</text>
</comment>
<dbReference type="RefSeq" id="WP_331389006.1">
    <property type="nucleotide sequence ID" value="NZ_JAZKKV010000001.1"/>
</dbReference>
<dbReference type="Proteomes" id="UP001331691">
    <property type="component" value="Unassembled WGS sequence"/>
</dbReference>